<feature type="transmembrane region" description="Helical" evidence="5">
    <location>
        <begin position="128"/>
        <end position="146"/>
    </location>
</feature>
<dbReference type="PANTHER" id="PTHR43547">
    <property type="entry name" value="TWO-COMPONENT HISTIDINE KINASE"/>
    <property type="match status" value="1"/>
</dbReference>
<name>A0A916K1T7_9BACL</name>
<dbReference type="AlphaFoldDB" id="A0A916K1T7"/>
<feature type="transmembrane region" description="Helical" evidence="5">
    <location>
        <begin position="35"/>
        <end position="53"/>
    </location>
</feature>
<dbReference type="EC" id="2.7.-.-" evidence="7"/>
<comment type="caution">
    <text evidence="7">The sequence shown here is derived from an EMBL/GenBank/DDBJ whole genome shotgun (WGS) entry which is preliminary data.</text>
</comment>
<evidence type="ECO:0000259" key="6">
    <source>
        <dbReference type="PROSITE" id="PS50109"/>
    </source>
</evidence>
<dbReference type="EMBL" id="CAJVAS010000012">
    <property type="protein sequence ID" value="CAG7628784.1"/>
    <property type="molecule type" value="Genomic_DNA"/>
</dbReference>
<keyword evidence="8" id="KW-1185">Reference proteome</keyword>
<feature type="domain" description="Histidine kinase" evidence="6">
    <location>
        <begin position="175"/>
        <end position="390"/>
    </location>
</feature>
<dbReference type="SMART" id="SM00387">
    <property type="entry name" value="HATPase_c"/>
    <property type="match status" value="1"/>
</dbReference>
<dbReference type="InterPro" id="IPR005467">
    <property type="entry name" value="His_kinase_dom"/>
</dbReference>
<proteinExistence type="predicted"/>
<evidence type="ECO:0000313" key="7">
    <source>
        <dbReference type="EMBL" id="CAG7628784.1"/>
    </source>
</evidence>
<evidence type="ECO:0000256" key="2">
    <source>
        <dbReference type="ARBA" id="ARBA00022679"/>
    </source>
</evidence>
<keyword evidence="5" id="KW-1133">Transmembrane helix</keyword>
<dbReference type="InterPro" id="IPR003594">
    <property type="entry name" value="HATPase_dom"/>
</dbReference>
<evidence type="ECO:0000313" key="8">
    <source>
        <dbReference type="Proteomes" id="UP000693672"/>
    </source>
</evidence>
<keyword evidence="5" id="KW-0812">Transmembrane</keyword>
<dbReference type="Proteomes" id="UP000693672">
    <property type="component" value="Unassembled WGS sequence"/>
</dbReference>
<evidence type="ECO:0000256" key="4">
    <source>
        <dbReference type="ARBA" id="ARBA00022840"/>
    </source>
</evidence>
<keyword evidence="3" id="KW-0547">Nucleotide-binding</keyword>
<dbReference type="GO" id="GO:0000155">
    <property type="term" value="F:phosphorelay sensor kinase activity"/>
    <property type="evidence" value="ECO:0007669"/>
    <property type="project" value="TreeGrafter"/>
</dbReference>
<sequence length="390" mass="44498">MNTMFFLADVTLAYTFGMFGVVYSELLSRKNRQKLMSAGLLLIFIVWLLTPLTPTRRINYEGYNELPVVWLVIIFMTLGVVLLVLAYFKEKHPFRKIERLLTNLLIVPTMLCIAGSYIFYIYEIDLFQYNYIFAIGFLVVFLMIGVKQGVLGVKIKIEMLKADTSLHLLKGGSSLLNHTIKNEIGKIDILLHQIQHTLQNKVDMHKSSNVELEVEEMLTMAADSVHHIQTMMTKINERVQAIAVNLTMGNVMLITEQCLEKLERTTGGDIIIVRNFKSVPDVYLDPVHMKEVIYNVLINAVESMENRGLITVSLSETSKEVVLQIEDSGQGISKETLRTIFDPFFSTKKMKNHYGLGLFYCKNVMKKHNGFIHVESALGKGTSFYIHLNK</sequence>
<dbReference type="GO" id="GO:0005524">
    <property type="term" value="F:ATP binding"/>
    <property type="evidence" value="ECO:0007669"/>
    <property type="project" value="UniProtKB-KW"/>
</dbReference>
<gene>
    <name evidence="7" type="primary">sasA_18</name>
    <name evidence="7" type="ORF">PAESOLCIP111_03040</name>
</gene>
<keyword evidence="1" id="KW-0597">Phosphoprotein</keyword>
<accession>A0A916K1T7</accession>
<reference evidence="7" key="1">
    <citation type="submission" date="2021-06" db="EMBL/GenBank/DDBJ databases">
        <authorList>
            <person name="Criscuolo A."/>
        </authorList>
    </citation>
    <scope>NUCLEOTIDE SEQUENCE</scope>
    <source>
        <strain evidence="7">CIP111600</strain>
    </source>
</reference>
<organism evidence="7 8">
    <name type="scientific">Paenibacillus solanacearum</name>
    <dbReference type="NCBI Taxonomy" id="2048548"/>
    <lineage>
        <taxon>Bacteria</taxon>
        <taxon>Bacillati</taxon>
        <taxon>Bacillota</taxon>
        <taxon>Bacilli</taxon>
        <taxon>Bacillales</taxon>
        <taxon>Paenibacillaceae</taxon>
        <taxon>Paenibacillus</taxon>
    </lineage>
</organism>
<protein>
    <submittedName>
        <fullName evidence="7">Adaptive-response sensory-kinase SasA</fullName>
        <ecNumber evidence="7">2.7.-.-</ecNumber>
    </submittedName>
</protein>
<keyword evidence="2 7" id="KW-0808">Transferase</keyword>
<keyword evidence="5" id="KW-0472">Membrane</keyword>
<feature type="transmembrane region" description="Helical" evidence="5">
    <location>
        <begin position="100"/>
        <end position="122"/>
    </location>
</feature>
<feature type="transmembrane region" description="Helical" evidence="5">
    <location>
        <begin position="6"/>
        <end position="23"/>
    </location>
</feature>
<evidence type="ECO:0000256" key="5">
    <source>
        <dbReference type="SAM" id="Phobius"/>
    </source>
</evidence>
<evidence type="ECO:0000256" key="1">
    <source>
        <dbReference type="ARBA" id="ARBA00022553"/>
    </source>
</evidence>
<dbReference type="PANTHER" id="PTHR43547:SF2">
    <property type="entry name" value="HYBRID SIGNAL TRANSDUCTION HISTIDINE KINASE C"/>
    <property type="match status" value="1"/>
</dbReference>
<dbReference type="Pfam" id="PF02518">
    <property type="entry name" value="HATPase_c"/>
    <property type="match status" value="1"/>
</dbReference>
<feature type="transmembrane region" description="Helical" evidence="5">
    <location>
        <begin position="68"/>
        <end position="88"/>
    </location>
</feature>
<keyword evidence="4" id="KW-0067">ATP-binding</keyword>
<dbReference type="PROSITE" id="PS50109">
    <property type="entry name" value="HIS_KIN"/>
    <property type="match status" value="1"/>
</dbReference>
<evidence type="ECO:0000256" key="3">
    <source>
        <dbReference type="ARBA" id="ARBA00022741"/>
    </source>
</evidence>